<accession>A0A395THN3</accession>
<reference evidence="1 2" key="1">
    <citation type="journal article" date="2017" name="Emerg. Infect. Dis.">
        <title>Carbapenemase VCC-1-Producing Vibrio cholerae in Coastal Waters of Germany.</title>
        <authorList>
            <person name="Hammerl J.A."/>
            <person name="Jackel C."/>
            <person name="Bortolaia V."/>
            <person name="Schwartz K."/>
            <person name="Bier N."/>
            <person name="Hendriksen R.S."/>
            <person name="Guerra B."/>
            <person name="Strauch E."/>
        </authorList>
    </citation>
    <scope>NUCLEOTIDE SEQUENCE [LARGE SCALE GENOMIC DNA]</scope>
    <source>
        <strain evidence="1 2">VN-2825</strain>
    </source>
</reference>
<protein>
    <submittedName>
        <fullName evidence="1">Uncharacterized protein</fullName>
    </submittedName>
</protein>
<sequence>TTRDLMTSPLMKFTLQDRDTLHELDQPLKELAYVSNHWGPLLHFTKRRPTASEVTAQGTRQSDKAKVDAANNQLIWVSETAK</sequence>
<dbReference type="AlphaFoldDB" id="A0A395THN3"/>
<proteinExistence type="predicted"/>
<evidence type="ECO:0000313" key="2">
    <source>
        <dbReference type="Proteomes" id="UP000266701"/>
    </source>
</evidence>
<dbReference type="Proteomes" id="UP000266701">
    <property type="component" value="Unassembled WGS sequence"/>
</dbReference>
<dbReference type="EMBL" id="MCBA01000169">
    <property type="protein sequence ID" value="RGP84315.1"/>
    <property type="molecule type" value="Genomic_DNA"/>
</dbReference>
<gene>
    <name evidence="1" type="ORF">BC353_16345</name>
</gene>
<name>A0A395THN3_VIBCL</name>
<organism evidence="1 2">
    <name type="scientific">Vibrio cholerae</name>
    <dbReference type="NCBI Taxonomy" id="666"/>
    <lineage>
        <taxon>Bacteria</taxon>
        <taxon>Pseudomonadati</taxon>
        <taxon>Pseudomonadota</taxon>
        <taxon>Gammaproteobacteria</taxon>
        <taxon>Vibrionales</taxon>
        <taxon>Vibrionaceae</taxon>
        <taxon>Vibrio</taxon>
    </lineage>
</organism>
<comment type="caution">
    <text evidence="1">The sequence shown here is derived from an EMBL/GenBank/DDBJ whole genome shotgun (WGS) entry which is preliminary data.</text>
</comment>
<evidence type="ECO:0000313" key="1">
    <source>
        <dbReference type="EMBL" id="RGP84315.1"/>
    </source>
</evidence>
<feature type="non-terminal residue" evidence="1">
    <location>
        <position position="1"/>
    </location>
</feature>